<keyword evidence="15" id="KW-1185">Reference proteome</keyword>
<feature type="compositionally biased region" description="Basic and acidic residues" evidence="12">
    <location>
        <begin position="21"/>
        <end position="30"/>
    </location>
</feature>
<dbReference type="GO" id="GO:0061630">
    <property type="term" value="F:ubiquitin protein ligase activity"/>
    <property type="evidence" value="ECO:0007669"/>
    <property type="project" value="UniProtKB-EC"/>
</dbReference>
<dbReference type="OrthoDB" id="426657at2759"/>
<dbReference type="PROSITE" id="PS50089">
    <property type="entry name" value="ZF_RING_2"/>
    <property type="match status" value="1"/>
</dbReference>
<dbReference type="GO" id="GO:0005634">
    <property type="term" value="C:nucleus"/>
    <property type="evidence" value="ECO:0000318"/>
    <property type="project" value="GO_Central"/>
</dbReference>
<feature type="domain" description="RING-type" evidence="13">
    <location>
        <begin position="50"/>
        <end position="89"/>
    </location>
</feature>
<evidence type="ECO:0000256" key="5">
    <source>
        <dbReference type="ARBA" id="ARBA00022723"/>
    </source>
</evidence>
<dbReference type="SUPFAM" id="SSF57850">
    <property type="entry name" value="RING/U-box"/>
    <property type="match status" value="1"/>
</dbReference>
<keyword evidence="7 11" id="KW-0863">Zinc-finger</keyword>
<evidence type="ECO:0000313" key="15">
    <source>
        <dbReference type="Proteomes" id="UP000000305"/>
    </source>
</evidence>
<proteinExistence type="predicted"/>
<dbReference type="InterPro" id="IPR013083">
    <property type="entry name" value="Znf_RING/FYVE/PHD"/>
</dbReference>
<dbReference type="CDD" id="cd16550">
    <property type="entry name" value="RING-HC_RNF168"/>
    <property type="match status" value="1"/>
</dbReference>
<dbReference type="GO" id="GO:0031491">
    <property type="term" value="F:nucleosome binding"/>
    <property type="evidence" value="ECO:0000318"/>
    <property type="project" value="GO_Central"/>
</dbReference>
<feature type="region of interest" description="Disordered" evidence="12">
    <location>
        <begin position="351"/>
        <end position="418"/>
    </location>
</feature>
<feature type="compositionally biased region" description="Polar residues" evidence="12">
    <location>
        <begin position="398"/>
        <end position="408"/>
    </location>
</feature>
<evidence type="ECO:0000256" key="4">
    <source>
        <dbReference type="ARBA" id="ARBA00022679"/>
    </source>
</evidence>
<evidence type="ECO:0000256" key="3">
    <source>
        <dbReference type="ARBA" id="ARBA00012483"/>
    </source>
</evidence>
<keyword evidence="6" id="KW-0227">DNA damage</keyword>
<evidence type="ECO:0000256" key="1">
    <source>
        <dbReference type="ARBA" id="ARBA00000900"/>
    </source>
</evidence>
<dbReference type="EC" id="2.3.2.27" evidence="3"/>
<keyword evidence="8" id="KW-0833">Ubl conjugation pathway</keyword>
<dbReference type="InterPro" id="IPR017907">
    <property type="entry name" value="Znf_RING_CS"/>
</dbReference>
<feature type="region of interest" description="Disordered" evidence="12">
    <location>
        <begin position="1"/>
        <end position="32"/>
    </location>
</feature>
<organism evidence="14 15">
    <name type="scientific">Daphnia pulex</name>
    <name type="common">Water flea</name>
    <dbReference type="NCBI Taxonomy" id="6669"/>
    <lineage>
        <taxon>Eukaryota</taxon>
        <taxon>Metazoa</taxon>
        <taxon>Ecdysozoa</taxon>
        <taxon>Arthropoda</taxon>
        <taxon>Crustacea</taxon>
        <taxon>Branchiopoda</taxon>
        <taxon>Diplostraca</taxon>
        <taxon>Cladocera</taxon>
        <taxon>Anomopoda</taxon>
        <taxon>Daphniidae</taxon>
        <taxon>Daphnia</taxon>
    </lineage>
</organism>
<dbReference type="Pfam" id="PF13920">
    <property type="entry name" value="zf-C3HC4_3"/>
    <property type="match status" value="1"/>
</dbReference>
<protein>
    <recommendedName>
        <fullName evidence="3">RING-type E3 ubiquitin transferase</fullName>
        <ecNumber evidence="3">2.3.2.27</ecNumber>
    </recommendedName>
</protein>
<evidence type="ECO:0000259" key="13">
    <source>
        <dbReference type="PROSITE" id="PS50089"/>
    </source>
</evidence>
<dbReference type="GO" id="GO:0008270">
    <property type="term" value="F:zinc ion binding"/>
    <property type="evidence" value="ECO:0007669"/>
    <property type="project" value="UniProtKB-KW"/>
</dbReference>
<evidence type="ECO:0000256" key="8">
    <source>
        <dbReference type="ARBA" id="ARBA00022786"/>
    </source>
</evidence>
<accession>E9FV64</accession>
<dbReference type="GO" id="GO:0035861">
    <property type="term" value="C:site of double-strand break"/>
    <property type="evidence" value="ECO:0000318"/>
    <property type="project" value="GO_Central"/>
</dbReference>
<keyword evidence="5" id="KW-0479">Metal-binding</keyword>
<reference evidence="14 15" key="1">
    <citation type="journal article" date="2011" name="Science">
        <title>The ecoresponsive genome of Daphnia pulex.</title>
        <authorList>
            <person name="Colbourne J.K."/>
            <person name="Pfrender M.E."/>
            <person name="Gilbert D."/>
            <person name="Thomas W.K."/>
            <person name="Tucker A."/>
            <person name="Oakley T.H."/>
            <person name="Tokishita S."/>
            <person name="Aerts A."/>
            <person name="Arnold G.J."/>
            <person name="Basu M.K."/>
            <person name="Bauer D.J."/>
            <person name="Caceres C.E."/>
            <person name="Carmel L."/>
            <person name="Casola C."/>
            <person name="Choi J.H."/>
            <person name="Detter J.C."/>
            <person name="Dong Q."/>
            <person name="Dusheyko S."/>
            <person name="Eads B.D."/>
            <person name="Frohlich T."/>
            <person name="Geiler-Samerotte K.A."/>
            <person name="Gerlach D."/>
            <person name="Hatcher P."/>
            <person name="Jogdeo S."/>
            <person name="Krijgsveld J."/>
            <person name="Kriventseva E.V."/>
            <person name="Kultz D."/>
            <person name="Laforsch C."/>
            <person name="Lindquist E."/>
            <person name="Lopez J."/>
            <person name="Manak J.R."/>
            <person name="Muller J."/>
            <person name="Pangilinan J."/>
            <person name="Patwardhan R.P."/>
            <person name="Pitluck S."/>
            <person name="Pritham E.J."/>
            <person name="Rechtsteiner A."/>
            <person name="Rho M."/>
            <person name="Rogozin I.B."/>
            <person name="Sakarya O."/>
            <person name="Salamov A."/>
            <person name="Schaack S."/>
            <person name="Shapiro H."/>
            <person name="Shiga Y."/>
            <person name="Skalitzky C."/>
            <person name="Smith Z."/>
            <person name="Souvorov A."/>
            <person name="Sung W."/>
            <person name="Tang Z."/>
            <person name="Tsuchiya D."/>
            <person name="Tu H."/>
            <person name="Vos H."/>
            <person name="Wang M."/>
            <person name="Wolf Y.I."/>
            <person name="Yamagata H."/>
            <person name="Yamada T."/>
            <person name="Ye Y."/>
            <person name="Shaw J.R."/>
            <person name="Andrews J."/>
            <person name="Crease T.J."/>
            <person name="Tang H."/>
            <person name="Lucas S.M."/>
            <person name="Robertson H.M."/>
            <person name="Bork P."/>
            <person name="Koonin E.V."/>
            <person name="Zdobnov E.M."/>
            <person name="Grigoriev I.V."/>
            <person name="Lynch M."/>
            <person name="Boore J.L."/>
        </authorList>
    </citation>
    <scope>NUCLEOTIDE SEQUENCE [LARGE SCALE GENOMIC DNA]</scope>
</reference>
<feature type="region of interest" description="Disordered" evidence="12">
    <location>
        <begin position="175"/>
        <end position="231"/>
    </location>
</feature>
<dbReference type="Proteomes" id="UP000000305">
    <property type="component" value="Unassembled WGS sequence"/>
</dbReference>
<dbReference type="EMBL" id="GL732525">
    <property type="protein sequence ID" value="EFX88501.1"/>
    <property type="molecule type" value="Genomic_DNA"/>
</dbReference>
<gene>
    <name evidence="14" type="ORF">DAPPUDRAFT_310691</name>
</gene>
<sequence length="418" mass="47220">MAPSRRSVAANKSRATPKRNKVNESSKDESGNVSLSAEEKPFLLLEDVTCKICLNLMVKPVSLPCQHNLCYSCYLSCVEKSNLACPMCRKRISVWCRQAAKNNTIVNETMWEQIQVQFPELIEAHNEEDKDDKDIEDFFPTAERANANEELERIRLADEALALELSGREDNIRKLRGSTIIQTPPSSRKRPRKTSSDAKSTPAAKKINKFFSSRSNENDEPSRSPSAFVPVTEHFRKKDVSMSEPRSSSCTSLESIDQEVSKRLHFRPINAAPLTPPKNSPGNSEIVKPQVVTAAKNLNQLYGLATLAEEKALDLPEDVNHNSTSDDSVKDGGVLAQELLEMEREWLRKKKEQEEADNELARKLQQELDEESNPGRALVNRSKGSRDEYQLRTKKIKNQPTIEDSFQRPSFRKSNPLP</sequence>
<keyword evidence="9" id="KW-0862">Zinc</keyword>
<evidence type="ECO:0000256" key="2">
    <source>
        <dbReference type="ARBA" id="ARBA00004123"/>
    </source>
</evidence>
<evidence type="ECO:0000256" key="7">
    <source>
        <dbReference type="ARBA" id="ARBA00022771"/>
    </source>
</evidence>
<evidence type="ECO:0000313" key="14">
    <source>
        <dbReference type="EMBL" id="EFX88501.1"/>
    </source>
</evidence>
<keyword evidence="10" id="KW-0539">Nucleus</keyword>
<evidence type="ECO:0000256" key="6">
    <source>
        <dbReference type="ARBA" id="ARBA00022763"/>
    </source>
</evidence>
<evidence type="ECO:0000256" key="12">
    <source>
        <dbReference type="SAM" id="MobiDB-lite"/>
    </source>
</evidence>
<dbReference type="Gene3D" id="3.30.40.10">
    <property type="entry name" value="Zinc/RING finger domain, C3HC4 (zinc finger)"/>
    <property type="match status" value="1"/>
</dbReference>
<comment type="subcellular location">
    <subcellularLocation>
        <location evidence="2">Nucleus</location>
    </subcellularLocation>
</comment>
<dbReference type="STRING" id="6669.E9FV64"/>
<dbReference type="InterPro" id="IPR001841">
    <property type="entry name" value="Znf_RING"/>
</dbReference>
<dbReference type="PANTHER" id="PTHR23328:SF0">
    <property type="entry name" value="RING-TYPE DOMAIN-CONTAINING PROTEIN"/>
    <property type="match status" value="1"/>
</dbReference>
<dbReference type="PROSITE" id="PS00518">
    <property type="entry name" value="ZF_RING_1"/>
    <property type="match status" value="1"/>
</dbReference>
<dbReference type="SMART" id="SM00184">
    <property type="entry name" value="RING"/>
    <property type="match status" value="1"/>
</dbReference>
<dbReference type="CDD" id="cd21952">
    <property type="entry name" value="MIU2_RNF168"/>
    <property type="match status" value="1"/>
</dbReference>
<keyword evidence="4" id="KW-0808">Transferase</keyword>
<name>E9FV64_DAPPU</name>
<comment type="catalytic activity">
    <reaction evidence="1">
        <text>S-ubiquitinyl-[E2 ubiquitin-conjugating enzyme]-L-cysteine + [acceptor protein]-L-lysine = [E2 ubiquitin-conjugating enzyme]-L-cysteine + N(6)-ubiquitinyl-[acceptor protein]-L-lysine.</text>
        <dbReference type="EC" id="2.3.2.27"/>
    </reaction>
</comment>
<dbReference type="PANTHER" id="PTHR23328">
    <property type="entry name" value="RING-TYPE DOMAIN-CONTAINING PROTEIN"/>
    <property type="match status" value="1"/>
</dbReference>
<dbReference type="GO" id="GO:0004842">
    <property type="term" value="F:ubiquitin-protein transferase activity"/>
    <property type="evidence" value="ECO:0000318"/>
    <property type="project" value="GO_Central"/>
</dbReference>
<dbReference type="HOGENOM" id="CLU_761453_0_0_1"/>
<dbReference type="KEGG" id="dpx:DAPPUDRAFT_310691"/>
<dbReference type="InParanoid" id="E9FV64"/>
<evidence type="ECO:0000256" key="10">
    <source>
        <dbReference type="ARBA" id="ARBA00023242"/>
    </source>
</evidence>
<dbReference type="eggNOG" id="KOG4159">
    <property type="taxonomic scope" value="Eukaryota"/>
</dbReference>
<dbReference type="InterPro" id="IPR051657">
    <property type="entry name" value="RNF168/RNF169_E3_ubiq-ligase"/>
</dbReference>
<evidence type="ECO:0000256" key="11">
    <source>
        <dbReference type="PROSITE-ProRule" id="PRU00175"/>
    </source>
</evidence>
<dbReference type="AlphaFoldDB" id="E9FV64"/>
<dbReference type="GO" id="GO:0006302">
    <property type="term" value="P:double-strand break repair"/>
    <property type="evidence" value="ECO:0000318"/>
    <property type="project" value="GO_Central"/>
</dbReference>
<evidence type="ECO:0000256" key="9">
    <source>
        <dbReference type="ARBA" id="ARBA00022833"/>
    </source>
</evidence>